<dbReference type="EMBL" id="DAAMJS010000003">
    <property type="protein sequence ID" value="HAC6947376.1"/>
    <property type="molecule type" value="Genomic_DNA"/>
</dbReference>
<name>A0A5Y2Y9W2_SALET</name>
<dbReference type="AlphaFoldDB" id="A0A5Y2Y9W2"/>
<reference evidence="4" key="3">
    <citation type="submission" date="2019-03" db="EMBL/GenBank/DDBJ databases">
        <authorList>
            <person name="Ashton P.M."/>
            <person name="Dallman T."/>
            <person name="Nair S."/>
            <person name="De Pinna E."/>
            <person name="Peters T."/>
            <person name="Grant K."/>
        </authorList>
    </citation>
    <scope>NUCLEOTIDE SEQUENCE [LARGE SCALE GENOMIC DNA]</scope>
    <source>
        <strain evidence="4">314986</strain>
    </source>
</reference>
<dbReference type="EMBL" id="AAIOLQ010000001">
    <property type="protein sequence ID" value="ECG4535459.1"/>
    <property type="molecule type" value="Genomic_DNA"/>
</dbReference>
<evidence type="ECO:0000259" key="3">
    <source>
        <dbReference type="Pfam" id="PF07338"/>
    </source>
</evidence>
<accession>A0A5Y2Y9W2</accession>
<comment type="caution">
    <text evidence="4">The sequence shown here is derived from an EMBL/GenBank/DDBJ whole genome shotgun (WGS) entry which is preliminary data.</text>
</comment>
<reference evidence="5" key="1">
    <citation type="journal article" date="2018" name="Genome Biol.">
        <title>SKESA: strategic k-mer extension for scrupulous assemblies.</title>
        <authorList>
            <person name="Souvorov A."/>
            <person name="Agarwala R."/>
            <person name="Lipman D.J."/>
        </authorList>
    </citation>
    <scope>NUCLEOTIDE SEQUENCE</scope>
    <source>
        <strain evidence="6">09-0793</strain>
        <strain evidence="7">13-4047</strain>
        <strain evidence="5">13-7331</strain>
    </source>
</reference>
<dbReference type="EMBL" id="DAASXX010000009">
    <property type="protein sequence ID" value="HAE7517077.1"/>
    <property type="molecule type" value="Genomic_DNA"/>
</dbReference>
<protein>
    <submittedName>
        <fullName evidence="4">DUF1471 domain-containing protein</fullName>
    </submittedName>
</protein>
<dbReference type="InterPro" id="IPR010854">
    <property type="entry name" value="YdgH/BhsA/McbA-like_dom"/>
</dbReference>
<keyword evidence="1 2" id="KW-0732">Signal</keyword>
<evidence type="ECO:0000313" key="6">
    <source>
        <dbReference type="EMBL" id="HAE7517077.1"/>
    </source>
</evidence>
<evidence type="ECO:0000313" key="5">
    <source>
        <dbReference type="EMBL" id="HAC6947376.1"/>
    </source>
</evidence>
<dbReference type="Gene3D" id="3.30.1660.10">
    <property type="entry name" value="Flavin-binding protein dodecin"/>
    <property type="match status" value="1"/>
</dbReference>
<feature type="signal peptide" evidence="2">
    <location>
        <begin position="1"/>
        <end position="22"/>
    </location>
</feature>
<evidence type="ECO:0000313" key="7">
    <source>
        <dbReference type="EMBL" id="HAE7701904.1"/>
    </source>
</evidence>
<feature type="domain" description="YdgH/BhsA/McbA-like" evidence="3">
    <location>
        <begin position="34"/>
        <end position="84"/>
    </location>
</feature>
<dbReference type="EMBL" id="DAASZT010000001">
    <property type="protein sequence ID" value="HAE7701904.1"/>
    <property type="molecule type" value="Genomic_DNA"/>
</dbReference>
<dbReference type="Pfam" id="PF07338">
    <property type="entry name" value="YdgH_BhsA-like"/>
    <property type="match status" value="1"/>
</dbReference>
<dbReference type="SUPFAM" id="SSF159871">
    <property type="entry name" value="YdgH-like"/>
    <property type="match status" value="1"/>
</dbReference>
<dbReference type="InterPro" id="IPR025543">
    <property type="entry name" value="Dodecin-like"/>
</dbReference>
<organism evidence="4">
    <name type="scientific">Salmonella enterica subsp. enterica serovar Javiana</name>
    <dbReference type="NCBI Taxonomy" id="363569"/>
    <lineage>
        <taxon>Bacteria</taxon>
        <taxon>Pseudomonadati</taxon>
        <taxon>Pseudomonadota</taxon>
        <taxon>Gammaproteobacteria</taxon>
        <taxon>Enterobacterales</taxon>
        <taxon>Enterobacteriaceae</taxon>
        <taxon>Salmonella</taxon>
    </lineage>
</organism>
<feature type="chain" id="PRO_5035579523" evidence="2">
    <location>
        <begin position="23"/>
        <end position="84"/>
    </location>
</feature>
<proteinExistence type="predicted"/>
<dbReference type="InterPro" id="IPR036275">
    <property type="entry name" value="YdgH-like_sf"/>
</dbReference>
<reference evidence="5" key="2">
    <citation type="submission" date="2018-07" db="EMBL/GenBank/DDBJ databases">
        <authorList>
            <consortium name="NCBI Pathogen Detection Project"/>
        </authorList>
    </citation>
    <scope>NUCLEOTIDE SEQUENCE</scope>
    <source>
        <strain evidence="6">09-0793</strain>
        <strain evidence="7">13-4047</strain>
        <strain evidence="5">13-7331</strain>
    </source>
</reference>
<gene>
    <name evidence="4" type="ORF">E0S65_01790</name>
    <name evidence="5" type="ORF">G0D41_09355</name>
    <name evidence="6" type="ORF">G4P10_001458</name>
    <name evidence="7" type="ORF">G4P47_000753</name>
</gene>
<dbReference type="Proteomes" id="UP000839596">
    <property type="component" value="Unassembled WGS sequence"/>
</dbReference>
<sequence>MKSTLLILSALLSLFTINSASAAQVISSDAGKVKIGVVSASGATTLDELVAKLADQADKEGASSFKVLSTTGKNKLHGVAEIYK</sequence>
<evidence type="ECO:0000256" key="1">
    <source>
        <dbReference type="ARBA" id="ARBA00022729"/>
    </source>
</evidence>
<evidence type="ECO:0000256" key="2">
    <source>
        <dbReference type="SAM" id="SignalP"/>
    </source>
</evidence>
<evidence type="ECO:0000313" key="4">
    <source>
        <dbReference type="EMBL" id="ECG4535459.1"/>
    </source>
</evidence>